<sequence length="411" mass="47238">MILLRRLLLSATSNSNPIRIQSISSSAIRLTSSSSSARYTPSSQRYSGDDKLARLRHKDWLAPNEVLKIFENVKDPSFLLPAYEHYSKRKDYQPTESLYALLINKFGQAKMFDEIEEVMRTIKLEKRCRFSEEFFYNLMRIYGNLAGRINRAIEILFGMPDFGCWPSPKSFNFILNLLVSAKLFDEIHKIFVSAPKLGVEIDACCLNILIKGLCESGNLDAALQLLDEFPKQKSRPNVMTFSPLIRGFCNQGKFEEAFKLLERMEKERIEPDTITFNILISGLRKKGRVEEGIDLLERMKLKGCQPNPGTYQEVLYGLLDKKRNLEAKEMMSQMISWDMRPSFLSYKKMVLGLCETKSVAEIDWVLRQMVNHGFVPKSGMWWKVVHCVVSKNNNSRADLDRITACPQKTPG</sequence>
<dbReference type="Pfam" id="PF12854">
    <property type="entry name" value="PPR_1"/>
    <property type="match status" value="1"/>
</dbReference>
<feature type="repeat" description="PPR" evidence="3">
    <location>
        <begin position="202"/>
        <end position="236"/>
    </location>
</feature>
<dbReference type="EMBL" id="JBANAX010000576">
    <property type="protein sequence ID" value="KAL1202400.1"/>
    <property type="molecule type" value="Genomic_DNA"/>
</dbReference>
<evidence type="ECO:0000256" key="2">
    <source>
        <dbReference type="ARBA" id="ARBA00022737"/>
    </source>
</evidence>
<dbReference type="Proteomes" id="UP001558713">
    <property type="component" value="Unassembled WGS sequence"/>
</dbReference>
<accession>A0ABD1A6F6</accession>
<keyword evidence="2" id="KW-0677">Repeat</keyword>
<dbReference type="PANTHER" id="PTHR47941">
    <property type="entry name" value="PENTATRICOPEPTIDE REPEAT-CONTAINING PROTEIN 3, MITOCHONDRIAL"/>
    <property type="match status" value="1"/>
</dbReference>
<dbReference type="AlphaFoldDB" id="A0ABD1A6F6"/>
<keyword evidence="5" id="KW-1185">Reference proteome</keyword>
<dbReference type="Pfam" id="PF13041">
    <property type="entry name" value="PPR_2"/>
    <property type="match status" value="1"/>
</dbReference>
<evidence type="ECO:0000313" key="5">
    <source>
        <dbReference type="Proteomes" id="UP001558713"/>
    </source>
</evidence>
<dbReference type="NCBIfam" id="TIGR00756">
    <property type="entry name" value="PPR"/>
    <property type="match status" value="3"/>
</dbReference>
<dbReference type="Gene3D" id="1.25.40.10">
    <property type="entry name" value="Tetratricopeptide repeat domain"/>
    <property type="match status" value="3"/>
</dbReference>
<evidence type="ECO:0000313" key="4">
    <source>
        <dbReference type="EMBL" id="KAL1202400.1"/>
    </source>
</evidence>
<protein>
    <submittedName>
        <fullName evidence="4">Pentatricopeptide repeat-containing protein</fullName>
    </submittedName>
</protein>
<organism evidence="4 5">
    <name type="scientific">Cardamine amara subsp. amara</name>
    <dbReference type="NCBI Taxonomy" id="228776"/>
    <lineage>
        <taxon>Eukaryota</taxon>
        <taxon>Viridiplantae</taxon>
        <taxon>Streptophyta</taxon>
        <taxon>Embryophyta</taxon>
        <taxon>Tracheophyta</taxon>
        <taxon>Spermatophyta</taxon>
        <taxon>Magnoliopsida</taxon>
        <taxon>eudicotyledons</taxon>
        <taxon>Gunneridae</taxon>
        <taxon>Pentapetalae</taxon>
        <taxon>rosids</taxon>
        <taxon>malvids</taxon>
        <taxon>Brassicales</taxon>
        <taxon>Brassicaceae</taxon>
        <taxon>Cardamineae</taxon>
        <taxon>Cardamine</taxon>
    </lineage>
</organism>
<comment type="similarity">
    <text evidence="1">Belongs to the PPR family. P subfamily.</text>
</comment>
<dbReference type="InterPro" id="IPR011990">
    <property type="entry name" value="TPR-like_helical_dom_sf"/>
</dbReference>
<gene>
    <name evidence="4" type="ORF">V5N11_024967</name>
</gene>
<proteinExistence type="inferred from homology"/>
<evidence type="ECO:0000256" key="3">
    <source>
        <dbReference type="PROSITE-ProRule" id="PRU00708"/>
    </source>
</evidence>
<dbReference type="InterPro" id="IPR002885">
    <property type="entry name" value="PPR_rpt"/>
</dbReference>
<feature type="repeat" description="PPR" evidence="3">
    <location>
        <begin position="342"/>
        <end position="376"/>
    </location>
</feature>
<name>A0ABD1A6F6_CARAN</name>
<evidence type="ECO:0000256" key="1">
    <source>
        <dbReference type="ARBA" id="ARBA00007626"/>
    </source>
</evidence>
<comment type="caution">
    <text evidence="4">The sequence shown here is derived from an EMBL/GenBank/DDBJ whole genome shotgun (WGS) entry which is preliminary data.</text>
</comment>
<feature type="repeat" description="PPR" evidence="3">
    <location>
        <begin position="237"/>
        <end position="271"/>
    </location>
</feature>
<reference evidence="4 5" key="1">
    <citation type="submission" date="2024-04" db="EMBL/GenBank/DDBJ databases">
        <title>Genome assembly C_amara_ONT_v2.</title>
        <authorList>
            <person name="Yant L."/>
            <person name="Moore C."/>
            <person name="Slenker M."/>
        </authorList>
    </citation>
    <scope>NUCLEOTIDE SEQUENCE [LARGE SCALE GENOMIC DNA]</scope>
    <source>
        <tissue evidence="4">Leaf</tissue>
    </source>
</reference>
<dbReference type="PROSITE" id="PS51375">
    <property type="entry name" value="PPR"/>
    <property type="match status" value="4"/>
</dbReference>
<feature type="repeat" description="PPR" evidence="3">
    <location>
        <begin position="272"/>
        <end position="306"/>
    </location>
</feature>